<dbReference type="InterPro" id="IPR036188">
    <property type="entry name" value="FAD/NAD-bd_sf"/>
</dbReference>
<dbReference type="Gene3D" id="3.50.50.60">
    <property type="entry name" value="FAD/NAD(P)-binding domain"/>
    <property type="match status" value="1"/>
</dbReference>
<evidence type="ECO:0000313" key="5">
    <source>
        <dbReference type="EMBL" id="EON61282.1"/>
    </source>
</evidence>
<dbReference type="InterPro" id="IPR002938">
    <property type="entry name" value="FAD-bd"/>
</dbReference>
<dbReference type="GO" id="GO:0016491">
    <property type="term" value="F:oxidoreductase activity"/>
    <property type="evidence" value="ECO:0007669"/>
    <property type="project" value="UniProtKB-KW"/>
</dbReference>
<dbReference type="AlphaFoldDB" id="R7YH99"/>
<accession>R7YH99</accession>
<dbReference type="InterPro" id="IPR051104">
    <property type="entry name" value="FAD_monoxygenase"/>
</dbReference>
<keyword evidence="2" id="KW-0274">FAD</keyword>
<keyword evidence="1" id="KW-0285">Flavoprotein</keyword>
<dbReference type="Proteomes" id="UP000016924">
    <property type="component" value="Unassembled WGS sequence"/>
</dbReference>
<dbReference type="eggNOG" id="KOG2614">
    <property type="taxonomic scope" value="Eukaryota"/>
</dbReference>
<reference evidence="6" key="1">
    <citation type="submission" date="2012-06" db="EMBL/GenBank/DDBJ databases">
        <title>The genome sequence of Coniosporium apollinis CBS 100218.</title>
        <authorList>
            <consortium name="The Broad Institute Genome Sequencing Platform"/>
            <person name="Cuomo C."/>
            <person name="Gorbushina A."/>
            <person name="Noack S."/>
            <person name="Walker B."/>
            <person name="Young S.K."/>
            <person name="Zeng Q."/>
            <person name="Gargeya S."/>
            <person name="Fitzgerald M."/>
            <person name="Haas B."/>
            <person name="Abouelleil A."/>
            <person name="Alvarado L."/>
            <person name="Arachchi H.M."/>
            <person name="Berlin A.M."/>
            <person name="Chapman S.B."/>
            <person name="Goldberg J."/>
            <person name="Griggs A."/>
            <person name="Gujja S."/>
            <person name="Hansen M."/>
            <person name="Howarth C."/>
            <person name="Imamovic A."/>
            <person name="Larimer J."/>
            <person name="McCowan C."/>
            <person name="Montmayeur A."/>
            <person name="Murphy C."/>
            <person name="Neiman D."/>
            <person name="Pearson M."/>
            <person name="Priest M."/>
            <person name="Roberts A."/>
            <person name="Saif S."/>
            <person name="Shea T."/>
            <person name="Sisk P."/>
            <person name="Sykes S."/>
            <person name="Wortman J."/>
            <person name="Nusbaum C."/>
            <person name="Birren B."/>
        </authorList>
    </citation>
    <scope>NUCLEOTIDE SEQUENCE [LARGE SCALE GENOMIC DNA]</scope>
    <source>
        <strain evidence="6">CBS 100218</strain>
    </source>
</reference>
<dbReference type="SUPFAM" id="SSF54373">
    <property type="entry name" value="FAD-linked reductases, C-terminal domain"/>
    <property type="match status" value="1"/>
</dbReference>
<sequence length="436" mass="47779">MGSVQEKPFTIAIVGAGLGGLSLARGLLRRGIKCQVYEAAPAFAEIGAGLSFAVNSLNALKAVDPACHEMFVKRCNEMSEKKDVYMTYRDGQADNADPITTLYCKGSGQQAVHRTLLVKDMVTLMPEGTFHMNKRLQDLVKEQSGGYTLVFQDGTKVEADAVVGADGIKSKTRQILLGEDNPDAYPKYSGEFGYRSLIPMDEACEVLGDDFAKNGNVNVAPGGLTTTYPVEKGKMLNIVAARDQPTWDSPDWVVPADEDTVKEEFKDCGPKMQQVVSLLKKPQKWSLWHHPTASTFYSGRLAIIGDAAHASTPHQGAGCGQAFEDALVMCMLLAHSSVETADDIERAFAAYDAIRRPRTLRVVETSRENGEVCMMKGADTGEDLEKIKTNLDERFEWIWYENLEKQVDKAVQKLKQLNEGTSDAALPVLPQMVEAS</sequence>
<dbReference type="HOGENOM" id="CLU_009665_6_3_1"/>
<dbReference type="PANTHER" id="PTHR46720:SF3">
    <property type="entry name" value="FAD-BINDING DOMAIN-CONTAINING PROTEIN-RELATED"/>
    <property type="match status" value="1"/>
</dbReference>
<evidence type="ECO:0000256" key="3">
    <source>
        <dbReference type="ARBA" id="ARBA00023002"/>
    </source>
</evidence>
<evidence type="ECO:0000256" key="1">
    <source>
        <dbReference type="ARBA" id="ARBA00022630"/>
    </source>
</evidence>
<evidence type="ECO:0000259" key="4">
    <source>
        <dbReference type="Pfam" id="PF01494"/>
    </source>
</evidence>
<dbReference type="RefSeq" id="XP_007776599.1">
    <property type="nucleotide sequence ID" value="XM_007778409.1"/>
</dbReference>
<evidence type="ECO:0000313" key="6">
    <source>
        <dbReference type="Proteomes" id="UP000016924"/>
    </source>
</evidence>
<proteinExistence type="predicted"/>
<keyword evidence="6" id="KW-1185">Reference proteome</keyword>
<dbReference type="OrthoDB" id="417877at2759"/>
<keyword evidence="3" id="KW-0560">Oxidoreductase</keyword>
<name>R7YH99_CONA1</name>
<dbReference type="STRING" id="1168221.R7YH99"/>
<dbReference type="GO" id="GO:0044550">
    <property type="term" value="P:secondary metabolite biosynthetic process"/>
    <property type="evidence" value="ECO:0007669"/>
    <property type="project" value="TreeGrafter"/>
</dbReference>
<dbReference type="EMBL" id="JH767555">
    <property type="protein sequence ID" value="EON61282.1"/>
    <property type="molecule type" value="Genomic_DNA"/>
</dbReference>
<protein>
    <recommendedName>
        <fullName evidence="4">FAD-binding domain-containing protein</fullName>
    </recommendedName>
</protein>
<organism evidence="5 6">
    <name type="scientific">Coniosporium apollinis (strain CBS 100218)</name>
    <name type="common">Rock-inhabiting black yeast</name>
    <dbReference type="NCBI Taxonomy" id="1168221"/>
    <lineage>
        <taxon>Eukaryota</taxon>
        <taxon>Fungi</taxon>
        <taxon>Dikarya</taxon>
        <taxon>Ascomycota</taxon>
        <taxon>Pezizomycotina</taxon>
        <taxon>Dothideomycetes</taxon>
        <taxon>Dothideomycetes incertae sedis</taxon>
        <taxon>Coniosporium</taxon>
    </lineage>
</organism>
<dbReference type="SUPFAM" id="SSF51905">
    <property type="entry name" value="FAD/NAD(P)-binding domain"/>
    <property type="match status" value="1"/>
</dbReference>
<dbReference type="GO" id="GO:0071949">
    <property type="term" value="F:FAD binding"/>
    <property type="evidence" value="ECO:0007669"/>
    <property type="project" value="InterPro"/>
</dbReference>
<dbReference type="OMA" id="NAREYMI"/>
<dbReference type="PRINTS" id="PR00420">
    <property type="entry name" value="RNGMNOXGNASE"/>
</dbReference>
<dbReference type="Pfam" id="PF01494">
    <property type="entry name" value="FAD_binding_3"/>
    <property type="match status" value="1"/>
</dbReference>
<evidence type="ECO:0000256" key="2">
    <source>
        <dbReference type="ARBA" id="ARBA00022827"/>
    </source>
</evidence>
<dbReference type="PANTHER" id="PTHR46720">
    <property type="entry name" value="HYDROXYLASE, PUTATIVE (AFU_ORTHOLOGUE AFUA_3G01460)-RELATED"/>
    <property type="match status" value="1"/>
</dbReference>
<dbReference type="GeneID" id="19897806"/>
<gene>
    <name evidence="5" type="ORF">W97_00495</name>
</gene>
<feature type="domain" description="FAD-binding" evidence="4">
    <location>
        <begin position="11"/>
        <end position="365"/>
    </location>
</feature>